<organism evidence="3 4">
    <name type="scientific">Nocardioides psychrotolerans</name>
    <dbReference type="NCBI Taxonomy" id="1005945"/>
    <lineage>
        <taxon>Bacteria</taxon>
        <taxon>Bacillati</taxon>
        <taxon>Actinomycetota</taxon>
        <taxon>Actinomycetes</taxon>
        <taxon>Propionibacteriales</taxon>
        <taxon>Nocardioidaceae</taxon>
        <taxon>Nocardioides</taxon>
    </lineage>
</organism>
<dbReference type="STRING" id="1005945.SAMN05216561_101282"/>
<name>A0A1I3BRL6_9ACTN</name>
<evidence type="ECO:0000256" key="1">
    <source>
        <dbReference type="PROSITE-ProRule" id="PRU00169"/>
    </source>
</evidence>
<dbReference type="AlphaFoldDB" id="A0A1I3BRL6"/>
<dbReference type="Proteomes" id="UP000198649">
    <property type="component" value="Unassembled WGS sequence"/>
</dbReference>
<dbReference type="CDD" id="cd00156">
    <property type="entry name" value="REC"/>
    <property type="match status" value="1"/>
</dbReference>
<dbReference type="Gene3D" id="3.40.50.2300">
    <property type="match status" value="1"/>
</dbReference>
<feature type="modified residue" description="4-aspartylphosphate" evidence="1">
    <location>
        <position position="24"/>
    </location>
</feature>
<dbReference type="Pfam" id="PF00072">
    <property type="entry name" value="Response_reg"/>
    <property type="match status" value="1"/>
</dbReference>
<accession>A0A1I3BRL6</accession>
<dbReference type="RefSeq" id="WP_091109788.1">
    <property type="nucleotide sequence ID" value="NZ_BKAF01000001.1"/>
</dbReference>
<keyword evidence="1" id="KW-0597">Phosphoprotein</keyword>
<dbReference type="PROSITE" id="PS50110">
    <property type="entry name" value="RESPONSE_REGULATORY"/>
    <property type="match status" value="1"/>
</dbReference>
<dbReference type="InterPro" id="IPR011006">
    <property type="entry name" value="CheY-like_superfamily"/>
</dbReference>
<dbReference type="EMBL" id="FOQG01000001">
    <property type="protein sequence ID" value="SFH64726.1"/>
    <property type="molecule type" value="Genomic_DNA"/>
</dbReference>
<evidence type="ECO:0000313" key="3">
    <source>
        <dbReference type="EMBL" id="SFH64726.1"/>
    </source>
</evidence>
<dbReference type="InterPro" id="IPR001789">
    <property type="entry name" value="Sig_transdc_resp-reg_receiver"/>
</dbReference>
<evidence type="ECO:0000259" key="2">
    <source>
        <dbReference type="PROSITE" id="PS50110"/>
    </source>
</evidence>
<dbReference type="GO" id="GO:0000160">
    <property type="term" value="P:phosphorelay signal transduction system"/>
    <property type="evidence" value="ECO:0007669"/>
    <property type="project" value="InterPro"/>
</dbReference>
<dbReference type="SUPFAM" id="SSF52172">
    <property type="entry name" value="CheY-like"/>
    <property type="match status" value="1"/>
</dbReference>
<evidence type="ECO:0000313" key="4">
    <source>
        <dbReference type="Proteomes" id="UP000198649"/>
    </source>
</evidence>
<dbReference type="OrthoDB" id="3214657at2"/>
<feature type="domain" description="Response regulatory" evidence="2">
    <location>
        <begin position="1"/>
        <end position="89"/>
    </location>
</feature>
<protein>
    <submittedName>
        <fullName evidence="3">Two-component system, NarL family, invasion response regulator UvrY</fullName>
    </submittedName>
</protein>
<keyword evidence="4" id="KW-1185">Reference proteome</keyword>
<reference evidence="3 4" key="1">
    <citation type="submission" date="2016-10" db="EMBL/GenBank/DDBJ databases">
        <authorList>
            <person name="de Groot N.N."/>
        </authorList>
    </citation>
    <scope>NUCLEOTIDE SEQUENCE [LARGE SCALE GENOMIC DNA]</scope>
    <source>
        <strain evidence="3 4">CGMCC 1.11156</strain>
    </source>
</reference>
<sequence>MSSIRVVIAVAVTLASTPDLVLLDVRMPGGGPDGARRLLAGPPPTPAVVAVSAHTGASSVAAMVRAGVVGYLTKGRLAGLPDLVARCAGGHVVLDASGAADAMRQLRQDPPAGGPADVR</sequence>
<gene>
    <name evidence="3" type="ORF">SAMN05216561_101282</name>
</gene>
<proteinExistence type="predicted"/>